<dbReference type="InterPro" id="IPR014729">
    <property type="entry name" value="Rossmann-like_a/b/a_fold"/>
</dbReference>
<dbReference type="CDD" id="cd00553">
    <property type="entry name" value="NAD_synthase"/>
    <property type="match status" value="1"/>
</dbReference>
<evidence type="ECO:0000256" key="3">
    <source>
        <dbReference type="ARBA" id="ARBA00011643"/>
    </source>
</evidence>
<evidence type="ECO:0000313" key="15">
    <source>
        <dbReference type="RefSeq" id="XP_025771318.1"/>
    </source>
</evidence>
<dbReference type="PANTHER" id="PTHR23090:SF9">
    <property type="entry name" value="GLUTAMINE-DEPENDENT NAD(+) SYNTHETASE"/>
    <property type="match status" value="1"/>
</dbReference>
<dbReference type="EC" id="6.3.5.1" evidence="4"/>
<keyword evidence="7" id="KW-0547">Nucleotide-binding</keyword>
<evidence type="ECO:0000256" key="8">
    <source>
        <dbReference type="ARBA" id="ARBA00022840"/>
    </source>
</evidence>
<evidence type="ECO:0000256" key="6">
    <source>
        <dbReference type="ARBA" id="ARBA00022598"/>
    </source>
</evidence>
<keyword evidence="8" id="KW-0067">ATP-binding</keyword>
<dbReference type="SUPFAM" id="SSF52402">
    <property type="entry name" value="Adenine nucleotide alpha hydrolases-like"/>
    <property type="match status" value="1"/>
</dbReference>
<evidence type="ECO:0000256" key="12">
    <source>
        <dbReference type="SAM" id="MobiDB-lite"/>
    </source>
</evidence>
<evidence type="ECO:0000313" key="14">
    <source>
        <dbReference type="Proteomes" id="UP000515131"/>
    </source>
</evidence>
<dbReference type="CTD" id="55191"/>
<evidence type="ECO:0000256" key="2">
    <source>
        <dbReference type="ARBA" id="ARBA00007145"/>
    </source>
</evidence>
<dbReference type="Pfam" id="PF02540">
    <property type="entry name" value="NAD_synthase"/>
    <property type="match status" value="1"/>
</dbReference>
<dbReference type="Proteomes" id="UP000515131">
    <property type="component" value="Unplaced"/>
</dbReference>
<dbReference type="Gene3D" id="3.60.110.10">
    <property type="entry name" value="Carbon-nitrogen hydrolase"/>
    <property type="match status" value="1"/>
</dbReference>
<evidence type="ECO:0000256" key="10">
    <source>
        <dbReference type="ARBA" id="ARBA00030681"/>
    </source>
</evidence>
<name>A0A6P6H6Y9_PUMCO</name>
<dbReference type="SUPFAM" id="SSF56317">
    <property type="entry name" value="Carbon-nitrogen hydrolase"/>
    <property type="match status" value="1"/>
</dbReference>
<keyword evidence="14" id="KW-1185">Reference proteome</keyword>
<dbReference type="InterPro" id="IPR036526">
    <property type="entry name" value="C-N_Hydrolase_sf"/>
</dbReference>
<reference evidence="15" key="1">
    <citation type="submission" date="2025-08" db="UniProtKB">
        <authorList>
            <consortium name="RefSeq"/>
        </authorList>
    </citation>
    <scope>IDENTIFICATION</scope>
    <source>
        <tissue evidence="15">Blood</tissue>
    </source>
</reference>
<dbReference type="AlphaFoldDB" id="A0A6P6H6Y9"/>
<dbReference type="Pfam" id="PF00795">
    <property type="entry name" value="CN_hydrolase"/>
    <property type="match status" value="1"/>
</dbReference>
<dbReference type="PROSITE" id="PS50263">
    <property type="entry name" value="CN_HYDROLASE"/>
    <property type="match status" value="1"/>
</dbReference>
<comment type="similarity">
    <text evidence="2">In the C-terminal section; belongs to the NAD synthetase family.</text>
</comment>
<accession>A0A6P6H6Y9</accession>
<dbReference type="GO" id="GO:0004359">
    <property type="term" value="F:glutaminase activity"/>
    <property type="evidence" value="ECO:0007669"/>
    <property type="project" value="InterPro"/>
</dbReference>
<evidence type="ECO:0000256" key="9">
    <source>
        <dbReference type="ARBA" id="ARBA00023027"/>
    </source>
</evidence>
<dbReference type="GO" id="GO:0009435">
    <property type="term" value="P:NAD+ biosynthetic process"/>
    <property type="evidence" value="ECO:0007669"/>
    <property type="project" value="UniProtKB-UniPathway"/>
</dbReference>
<comment type="subunit">
    <text evidence="3">Homohexamer.</text>
</comment>
<keyword evidence="6" id="KW-0436">Ligase</keyword>
<feature type="domain" description="CN hydrolase" evidence="13">
    <location>
        <begin position="1"/>
        <end position="67"/>
    </location>
</feature>
<dbReference type="PANTHER" id="PTHR23090">
    <property type="entry name" value="NH 3 /GLUTAMINE-DEPENDENT NAD + SYNTHETASE"/>
    <property type="match status" value="1"/>
</dbReference>
<evidence type="ECO:0000256" key="5">
    <source>
        <dbReference type="ARBA" id="ARBA00017309"/>
    </source>
</evidence>
<dbReference type="KEGG" id="pcoo:112852055"/>
<evidence type="ECO:0000256" key="1">
    <source>
        <dbReference type="ARBA" id="ARBA00005188"/>
    </source>
</evidence>
<keyword evidence="9" id="KW-0520">NAD</keyword>
<dbReference type="InterPro" id="IPR003010">
    <property type="entry name" value="C-N_Hydrolase"/>
</dbReference>
<evidence type="ECO:0000256" key="7">
    <source>
        <dbReference type="ARBA" id="ARBA00022741"/>
    </source>
</evidence>
<dbReference type="RefSeq" id="XP_025771318.1">
    <property type="nucleotide sequence ID" value="XM_025915533.1"/>
</dbReference>
<dbReference type="GO" id="GO:0003952">
    <property type="term" value="F:NAD+ synthase (glutamine-hydrolyzing) activity"/>
    <property type="evidence" value="ECO:0007669"/>
    <property type="project" value="UniProtKB-EC"/>
</dbReference>
<dbReference type="Gene3D" id="3.40.50.620">
    <property type="entry name" value="HUPs"/>
    <property type="match status" value="1"/>
</dbReference>
<dbReference type="InterPro" id="IPR003694">
    <property type="entry name" value="NAD_synthase"/>
</dbReference>
<organism evidence="14 15">
    <name type="scientific">Puma concolor</name>
    <name type="common">Mountain lion</name>
    <name type="synonym">Felis concolor</name>
    <dbReference type="NCBI Taxonomy" id="9696"/>
    <lineage>
        <taxon>Eukaryota</taxon>
        <taxon>Metazoa</taxon>
        <taxon>Chordata</taxon>
        <taxon>Craniata</taxon>
        <taxon>Vertebrata</taxon>
        <taxon>Euteleostomi</taxon>
        <taxon>Mammalia</taxon>
        <taxon>Eutheria</taxon>
        <taxon>Laurasiatheria</taxon>
        <taxon>Carnivora</taxon>
        <taxon>Feliformia</taxon>
        <taxon>Felidae</taxon>
        <taxon>Felinae</taxon>
        <taxon>Puma</taxon>
    </lineage>
</organism>
<dbReference type="InterPro" id="IPR022310">
    <property type="entry name" value="NAD/GMP_synthase"/>
</dbReference>
<evidence type="ECO:0000256" key="11">
    <source>
        <dbReference type="ARBA" id="ARBA00031075"/>
    </source>
</evidence>
<feature type="region of interest" description="Disordered" evidence="12">
    <location>
        <begin position="456"/>
        <end position="500"/>
    </location>
</feature>
<dbReference type="GeneID" id="112852055"/>
<evidence type="ECO:0000256" key="4">
    <source>
        <dbReference type="ARBA" id="ARBA00012743"/>
    </source>
</evidence>
<feature type="region of interest" description="Disordered" evidence="12">
    <location>
        <begin position="523"/>
        <end position="551"/>
    </location>
</feature>
<sequence length="577" mass="62284">MATSRRFTTKSQCLNGGIYLLANQKGCDGDRLYYDGCALIAMNGHILAQGSQFSLDDVEVLTATLDLEDVRSYRAEISSRNLAASKASPYPRVKVDFALSSREDLLEPLSEPLEWKYHSPAEEISLGPACWLWDFLRRSRQAGFFLPLSGGVDSAATACLVYSMCRQVCEAVNNGNQEVLADVRTIVDQLDYTPRDPRELCGRVLTTCYMASENSSRETRDRAAELARQIGSHHIGLDIDPAVKAVVGIFSLVTGKRPLFAVHGGSRRENLALQNVQARIRMVVAYLFAQLSLWARGARGGLLVLGSANVDERSPPPWVGVSPPPATARGEDRQALLVDQVRCGAQADPAAEGMGVCVVRCPGAEPGGEVEAQCRECGFVDSRVELQTWQELILRQGTRPSTLGRVPRCVCLSPTPPAAEGKNHGVNLALLPVAAKKALTRDPMLAAGHLGVLSPSRPLEEPGSGIKPNGGDGIWLLNGGSRPAARQPPSSREEAETVKSTSECDCIWNRDFPEVIKEPLPARQPGAAVASAHKGLPPRHTTASKSDRPALTLYPAGAFRRFTESQKTPCNSPVLLP</sequence>
<dbReference type="GO" id="GO:0005737">
    <property type="term" value="C:cytoplasm"/>
    <property type="evidence" value="ECO:0007669"/>
    <property type="project" value="InterPro"/>
</dbReference>
<dbReference type="FunFam" id="3.40.50.620:FF:000036">
    <property type="entry name" value="Glutamine-dependent NAD(+) synthetase"/>
    <property type="match status" value="1"/>
</dbReference>
<proteinExistence type="inferred from homology"/>
<protein>
    <recommendedName>
        <fullName evidence="5">Glutamine-dependent NAD(+) synthetase</fullName>
        <ecNumber evidence="4">6.3.5.1</ecNumber>
    </recommendedName>
    <alternativeName>
        <fullName evidence="10">NAD(+) synthase [glutamine-hydrolyzing]</fullName>
    </alternativeName>
    <alternativeName>
        <fullName evidence="11">NAD(+) synthetase</fullName>
    </alternativeName>
</protein>
<comment type="pathway">
    <text evidence="1">Cofactor biosynthesis; NAD(+) biosynthesis; NAD(+) from deamido-NAD(+) (L-Gln route): step 1/1.</text>
</comment>
<dbReference type="UniPathway" id="UPA00253"/>
<dbReference type="GO" id="GO:0005524">
    <property type="term" value="F:ATP binding"/>
    <property type="evidence" value="ECO:0007669"/>
    <property type="project" value="UniProtKB-KW"/>
</dbReference>
<evidence type="ECO:0000259" key="13">
    <source>
        <dbReference type="PROSITE" id="PS50263"/>
    </source>
</evidence>
<gene>
    <name evidence="15" type="primary">NADSYN1</name>
</gene>